<feature type="domain" description="HTH lysR-type" evidence="5">
    <location>
        <begin position="5"/>
        <end position="63"/>
    </location>
</feature>
<dbReference type="SUPFAM" id="SSF46785">
    <property type="entry name" value="Winged helix' DNA-binding domain"/>
    <property type="match status" value="1"/>
</dbReference>
<dbReference type="PANTHER" id="PTHR30118">
    <property type="entry name" value="HTH-TYPE TRANSCRIPTIONAL REGULATOR LEUO-RELATED"/>
    <property type="match status" value="1"/>
</dbReference>
<comment type="similarity">
    <text evidence="1">Belongs to the LysR transcriptional regulatory family.</text>
</comment>
<evidence type="ECO:0000256" key="1">
    <source>
        <dbReference type="ARBA" id="ARBA00009437"/>
    </source>
</evidence>
<sequence length="297" mass="33804">MKSDIDLNLLKVLPLIYRHKRIKSVAKILGKSEASVSKYLARLREQLGDDLFTLDPQNGYEPTPFTIDMLPDIENGLLTLEQTLHRTEFDPSAYRKEIVIALPQLSQYYIGHELLRQVMNQFPNAPVTITSWDEETYKKILEGQVDIGIQLLSSKLPKTIYQKAIGRFGMSLIVSNDKAGISQQDALKLPFVMPQAKGWFDDVLYQDLMQELVETKLDVVAKIENITCLLNSVFELEAATILATINKPIPGFHCIPLDISIEQLPPNCVMMKVQHRHSPFHQILAKMVESLSRSYRL</sequence>
<keyword evidence="7" id="KW-1185">Reference proteome</keyword>
<dbReference type="Pfam" id="PF00126">
    <property type="entry name" value="HTH_1"/>
    <property type="match status" value="1"/>
</dbReference>
<gene>
    <name evidence="6" type="primary">yidZ_4</name>
    <name evidence="6" type="ORF">VHP8226_03708</name>
</gene>
<dbReference type="Gene3D" id="3.40.190.10">
    <property type="entry name" value="Periplasmic binding protein-like II"/>
    <property type="match status" value="2"/>
</dbReference>
<dbReference type="InterPro" id="IPR050389">
    <property type="entry name" value="LysR-type_TF"/>
</dbReference>
<protein>
    <submittedName>
        <fullName evidence="6">HTH-type transcriptional regulator YidZ</fullName>
    </submittedName>
</protein>
<evidence type="ECO:0000256" key="2">
    <source>
        <dbReference type="ARBA" id="ARBA00023015"/>
    </source>
</evidence>
<organism evidence="6 7">
    <name type="scientific">Vibrio hippocampi</name>
    <dbReference type="NCBI Taxonomy" id="654686"/>
    <lineage>
        <taxon>Bacteria</taxon>
        <taxon>Pseudomonadati</taxon>
        <taxon>Pseudomonadota</taxon>
        <taxon>Gammaproteobacteria</taxon>
        <taxon>Vibrionales</taxon>
        <taxon>Vibrionaceae</taxon>
        <taxon>Vibrio</taxon>
    </lineage>
</organism>
<keyword evidence="3" id="KW-0238">DNA-binding</keyword>
<dbReference type="PANTHER" id="PTHR30118:SF15">
    <property type="entry name" value="TRANSCRIPTIONAL REGULATORY PROTEIN"/>
    <property type="match status" value="1"/>
</dbReference>
<dbReference type="SUPFAM" id="SSF53850">
    <property type="entry name" value="Periplasmic binding protein-like II"/>
    <property type="match status" value="1"/>
</dbReference>
<dbReference type="InterPro" id="IPR036388">
    <property type="entry name" value="WH-like_DNA-bd_sf"/>
</dbReference>
<reference evidence="6" key="1">
    <citation type="submission" date="2021-12" db="EMBL/GenBank/DDBJ databases">
        <authorList>
            <person name="Rodrigo-Torres L."/>
            <person name="Arahal R. D."/>
            <person name="Lucena T."/>
        </authorList>
    </citation>
    <scope>NUCLEOTIDE SEQUENCE</scope>
    <source>
        <strain evidence="6">CECT 8226</strain>
    </source>
</reference>
<proteinExistence type="inferred from homology"/>
<dbReference type="Gene3D" id="1.10.10.10">
    <property type="entry name" value="Winged helix-like DNA-binding domain superfamily/Winged helix DNA-binding domain"/>
    <property type="match status" value="1"/>
</dbReference>
<dbReference type="PROSITE" id="PS50931">
    <property type="entry name" value="HTH_LYSR"/>
    <property type="match status" value="1"/>
</dbReference>
<comment type="caution">
    <text evidence="6">The sequence shown here is derived from an EMBL/GenBank/DDBJ whole genome shotgun (WGS) entry which is preliminary data.</text>
</comment>
<evidence type="ECO:0000256" key="4">
    <source>
        <dbReference type="ARBA" id="ARBA00023163"/>
    </source>
</evidence>
<evidence type="ECO:0000313" key="7">
    <source>
        <dbReference type="Proteomes" id="UP000838160"/>
    </source>
</evidence>
<dbReference type="Proteomes" id="UP000838160">
    <property type="component" value="Unassembled WGS sequence"/>
</dbReference>
<dbReference type="RefSeq" id="WP_237486505.1">
    <property type="nucleotide sequence ID" value="NZ_CAKLCM010000003.1"/>
</dbReference>
<evidence type="ECO:0000256" key="3">
    <source>
        <dbReference type="ARBA" id="ARBA00023125"/>
    </source>
</evidence>
<keyword evidence="2" id="KW-0805">Transcription regulation</keyword>
<name>A0ABM8ZN19_9VIBR</name>
<dbReference type="InterPro" id="IPR036390">
    <property type="entry name" value="WH_DNA-bd_sf"/>
</dbReference>
<dbReference type="InterPro" id="IPR000847">
    <property type="entry name" value="LysR_HTH_N"/>
</dbReference>
<accession>A0ABM8ZN19</accession>
<keyword evidence="4" id="KW-0804">Transcription</keyword>
<evidence type="ECO:0000313" key="6">
    <source>
        <dbReference type="EMBL" id="CAH0529982.1"/>
    </source>
</evidence>
<dbReference type="EMBL" id="CAKLCM010000003">
    <property type="protein sequence ID" value="CAH0529982.1"/>
    <property type="molecule type" value="Genomic_DNA"/>
</dbReference>
<evidence type="ECO:0000259" key="5">
    <source>
        <dbReference type="PROSITE" id="PS50931"/>
    </source>
</evidence>